<comment type="similarity">
    <text evidence="10">Belongs to the DRC12 family.</text>
</comment>
<dbReference type="OrthoDB" id="10264405at2759"/>
<keyword evidence="4" id="KW-0963">Cytoplasm</keyword>
<evidence type="ECO:0000256" key="1">
    <source>
        <dbReference type="ARBA" id="ARBA00003029"/>
    </source>
</evidence>
<comment type="subcellular location">
    <subcellularLocation>
        <location evidence="2">Cytoplasm</location>
        <location evidence="2">Cytoskeleton</location>
        <location evidence="2">Flagellum axoneme</location>
    </subcellularLocation>
</comment>
<feature type="coiled-coil region" evidence="12">
    <location>
        <begin position="94"/>
        <end position="160"/>
    </location>
</feature>
<dbReference type="Proteomes" id="UP000751190">
    <property type="component" value="Unassembled WGS sequence"/>
</dbReference>
<comment type="caution">
    <text evidence="14">The sequence shown here is derived from an EMBL/GenBank/DDBJ whole genome shotgun (WGS) entry which is preliminary data.</text>
</comment>
<dbReference type="PANTHER" id="PTHR28656">
    <property type="entry name" value="COILED-COIL DOMAIN-CONTAINING PROTEIN 153"/>
    <property type="match status" value="1"/>
</dbReference>
<evidence type="ECO:0000256" key="6">
    <source>
        <dbReference type="ARBA" id="ARBA00023054"/>
    </source>
</evidence>
<proteinExistence type="inferred from homology"/>
<evidence type="ECO:0000256" key="4">
    <source>
        <dbReference type="ARBA" id="ARBA00022490"/>
    </source>
</evidence>
<dbReference type="EMBL" id="JAGTXO010000003">
    <property type="protein sequence ID" value="KAG8469013.1"/>
    <property type="molecule type" value="Genomic_DNA"/>
</dbReference>
<dbReference type="PANTHER" id="PTHR28656:SF1">
    <property type="entry name" value="COILED-COIL DOMAIN-CONTAINING PROTEIN 153"/>
    <property type="match status" value="1"/>
</dbReference>
<dbReference type="AlphaFoldDB" id="A0A8J6CIN2"/>
<accession>A0A8J6CIN2</accession>
<feature type="region of interest" description="Disordered" evidence="13">
    <location>
        <begin position="1"/>
        <end position="24"/>
    </location>
</feature>
<evidence type="ECO:0000256" key="11">
    <source>
        <dbReference type="ARBA" id="ARBA00044800"/>
    </source>
</evidence>
<keyword evidence="5" id="KW-0282">Flagellum</keyword>
<reference evidence="14" key="1">
    <citation type="submission" date="2021-05" db="EMBL/GenBank/DDBJ databases">
        <title>The genome of the haptophyte Pavlova lutheri (Diacronema luteri, Pavlovales) - a model for lipid biosynthesis in eukaryotic algae.</title>
        <authorList>
            <person name="Hulatt C.J."/>
            <person name="Posewitz M.C."/>
        </authorList>
    </citation>
    <scope>NUCLEOTIDE SEQUENCE</scope>
    <source>
        <strain evidence="14">NIVA-4/92</strain>
    </source>
</reference>
<keyword evidence="9" id="KW-0966">Cell projection</keyword>
<evidence type="ECO:0000256" key="2">
    <source>
        <dbReference type="ARBA" id="ARBA00004611"/>
    </source>
</evidence>
<keyword evidence="6 12" id="KW-0175">Coiled coil</keyword>
<name>A0A8J6CIN2_DIALT</name>
<feature type="compositionally biased region" description="Basic and acidic residues" evidence="13">
    <location>
        <begin position="9"/>
        <end position="19"/>
    </location>
</feature>
<comment type="function">
    <text evidence="1">Component of the nexin-dynein regulatory complex (N-DRC), a key regulator of ciliary/flagellar motility which maintains the alignment and integrity of the distal axoneme and regulates microtubule sliding in motile axonemes.</text>
</comment>
<keyword evidence="8" id="KW-0206">Cytoskeleton</keyword>
<evidence type="ECO:0000256" key="7">
    <source>
        <dbReference type="ARBA" id="ARBA00023069"/>
    </source>
</evidence>
<evidence type="ECO:0000256" key="13">
    <source>
        <dbReference type="SAM" id="MobiDB-lite"/>
    </source>
</evidence>
<evidence type="ECO:0000256" key="10">
    <source>
        <dbReference type="ARBA" id="ARBA00044754"/>
    </source>
</evidence>
<dbReference type="OMA" id="HAKYKEQ"/>
<keyword evidence="15" id="KW-1185">Reference proteome</keyword>
<keyword evidence="7" id="KW-0969">Cilium</keyword>
<evidence type="ECO:0000256" key="9">
    <source>
        <dbReference type="ARBA" id="ARBA00023273"/>
    </source>
</evidence>
<evidence type="ECO:0000313" key="14">
    <source>
        <dbReference type="EMBL" id="KAG8469013.1"/>
    </source>
</evidence>
<comment type="subunit">
    <text evidence="3">Component of the nexin-dynein regulatory complex (N-DRC).</text>
</comment>
<evidence type="ECO:0000256" key="8">
    <source>
        <dbReference type="ARBA" id="ARBA00023212"/>
    </source>
</evidence>
<protein>
    <recommendedName>
        <fullName evidence="11">Dynein regulatory complex protein 12</fullName>
    </recommendedName>
</protein>
<organism evidence="14 15">
    <name type="scientific">Diacronema lutheri</name>
    <name type="common">Unicellular marine alga</name>
    <name type="synonym">Monochrysis lutheri</name>
    <dbReference type="NCBI Taxonomy" id="2081491"/>
    <lineage>
        <taxon>Eukaryota</taxon>
        <taxon>Haptista</taxon>
        <taxon>Haptophyta</taxon>
        <taxon>Pavlovophyceae</taxon>
        <taxon>Pavlovales</taxon>
        <taxon>Pavlovaceae</taxon>
        <taxon>Diacronema</taxon>
    </lineage>
</organism>
<evidence type="ECO:0000256" key="3">
    <source>
        <dbReference type="ARBA" id="ARBA00011248"/>
    </source>
</evidence>
<sequence length="198" mass="22873">MPPKKAAAGKKDGKKKATEGDGELSTADLLQRAALRIESLERQLMWREERMMQAISAQKELRERVLEYHADFSKEKDEIFDITADMTRQYKGMQEELMRKINSLESTINTQRDDLELARLAHEETRKAKDQVIALKEAEIAEQKQKMEEMAIEFGEMLKETLDKMGERIEVTSASWEHDTGAPIMNRLQEFKLNVADV</sequence>
<dbReference type="InterPro" id="IPR033585">
    <property type="entry name" value="DRC12-like"/>
</dbReference>
<gene>
    <name evidence="14" type="ORF">KFE25_007531</name>
</gene>
<evidence type="ECO:0000256" key="12">
    <source>
        <dbReference type="SAM" id="Coils"/>
    </source>
</evidence>
<evidence type="ECO:0000256" key="5">
    <source>
        <dbReference type="ARBA" id="ARBA00022846"/>
    </source>
</evidence>
<evidence type="ECO:0000313" key="15">
    <source>
        <dbReference type="Proteomes" id="UP000751190"/>
    </source>
</evidence>